<organism evidence="1 2">
    <name type="scientific">Glycocaulis alkaliphilus</name>
    <dbReference type="NCBI Taxonomy" id="1434191"/>
    <lineage>
        <taxon>Bacteria</taxon>
        <taxon>Pseudomonadati</taxon>
        <taxon>Pseudomonadota</taxon>
        <taxon>Alphaproteobacteria</taxon>
        <taxon>Maricaulales</taxon>
        <taxon>Maricaulaceae</taxon>
        <taxon>Glycocaulis</taxon>
    </lineage>
</organism>
<dbReference type="GO" id="GO:0003729">
    <property type="term" value="F:mRNA binding"/>
    <property type="evidence" value="ECO:0007669"/>
    <property type="project" value="InterPro"/>
</dbReference>
<dbReference type="Pfam" id="PF07927">
    <property type="entry name" value="HicA_toxin"/>
    <property type="match status" value="1"/>
</dbReference>
<sequence>MNNKHQRTLKAVFDTPTRSGIDWSDIEKLFLAAGCERIEGAGSRVKFVKDGRIASFHRPHPDRHAKRYQVEDARRYFRLLGIEP</sequence>
<dbReference type="EMBL" id="CP018911">
    <property type="protein sequence ID" value="AZU03746.1"/>
    <property type="molecule type" value="Genomic_DNA"/>
</dbReference>
<accession>A0A3T0E971</accession>
<protein>
    <submittedName>
        <fullName evidence="1">Uncharacterized protein</fullName>
    </submittedName>
</protein>
<name>A0A3T0E971_9PROT</name>
<reference evidence="1 2" key="1">
    <citation type="submission" date="2016-12" db="EMBL/GenBank/DDBJ databases">
        <title>The genome of dimorphic prosthecate Glycocaulis alkaliphilus 6b-8t, isolated from crude oil dictates its adaptability in petroleum environments.</title>
        <authorList>
            <person name="Wu X.-L."/>
            <person name="Geng S."/>
        </authorList>
    </citation>
    <scope>NUCLEOTIDE SEQUENCE [LARGE SCALE GENOMIC DNA]</scope>
    <source>
        <strain evidence="1 2">6B-8</strain>
    </source>
</reference>
<keyword evidence="2" id="KW-1185">Reference proteome</keyword>
<evidence type="ECO:0000313" key="1">
    <source>
        <dbReference type="EMBL" id="AZU03746.1"/>
    </source>
</evidence>
<gene>
    <name evidence="1" type="ORF">X907_1211</name>
</gene>
<dbReference type="Proteomes" id="UP000286954">
    <property type="component" value="Chromosome"/>
</dbReference>
<proteinExistence type="predicted"/>
<dbReference type="AlphaFoldDB" id="A0A3T0E971"/>
<dbReference type="InterPro" id="IPR012933">
    <property type="entry name" value="HicA_mRNA_interferase"/>
</dbReference>
<dbReference type="RefSeq" id="WP_127566204.1">
    <property type="nucleotide sequence ID" value="NZ_BMFB01000005.1"/>
</dbReference>
<dbReference type="OrthoDB" id="73001at2"/>
<evidence type="ECO:0000313" key="2">
    <source>
        <dbReference type="Proteomes" id="UP000286954"/>
    </source>
</evidence>
<dbReference type="KEGG" id="gak:X907_1211"/>